<dbReference type="InterPro" id="IPR050097">
    <property type="entry name" value="Ferredoxin-NADP_redctase_2"/>
</dbReference>
<dbReference type="PRINTS" id="PR00368">
    <property type="entry name" value="FADPNR"/>
</dbReference>
<dbReference type="GO" id="GO:0005737">
    <property type="term" value="C:cytoplasm"/>
    <property type="evidence" value="ECO:0007669"/>
    <property type="project" value="InterPro"/>
</dbReference>
<reference evidence="9" key="2">
    <citation type="journal article" date="2021" name="Microbiome">
        <title>Successional dynamics and alternative stable states in a saline activated sludge microbial community over 9 years.</title>
        <authorList>
            <person name="Wang Y."/>
            <person name="Ye J."/>
            <person name="Ju F."/>
            <person name="Liu L."/>
            <person name="Boyd J.A."/>
            <person name="Deng Y."/>
            <person name="Parks D.H."/>
            <person name="Jiang X."/>
            <person name="Yin X."/>
            <person name="Woodcroft B.J."/>
            <person name="Tyson G.W."/>
            <person name="Hugenholtz P."/>
            <person name="Polz M.F."/>
            <person name="Zhang T."/>
        </authorList>
    </citation>
    <scope>NUCLEOTIDE SEQUENCE</scope>
    <source>
        <strain evidence="9">HKST-UBA14</strain>
    </source>
</reference>
<comment type="cofactor">
    <cofactor evidence="7">
        <name>FAD</name>
        <dbReference type="ChEBI" id="CHEBI:57692"/>
    </cofactor>
    <text evidence="7">Binds 1 FAD per subunit.</text>
</comment>
<dbReference type="AlphaFoldDB" id="A0A955L6Q0"/>
<dbReference type="InterPro" id="IPR023753">
    <property type="entry name" value="FAD/NAD-binding_dom"/>
</dbReference>
<gene>
    <name evidence="9" type="primary">trxB</name>
    <name evidence="9" type="ORF">KC909_06015</name>
</gene>
<keyword evidence="7" id="KW-0521">NADP</keyword>
<organism evidence="9 10">
    <name type="scientific">Candidatus Dojkabacteria bacterium</name>
    <dbReference type="NCBI Taxonomy" id="2099670"/>
    <lineage>
        <taxon>Bacteria</taxon>
        <taxon>Candidatus Dojkabacteria</taxon>
    </lineage>
</organism>
<keyword evidence="5 6" id="KW-0676">Redox-active center</keyword>
<proteinExistence type="inferred from homology"/>
<dbReference type="PROSITE" id="PS00573">
    <property type="entry name" value="PYRIDINE_REDOX_2"/>
    <property type="match status" value="1"/>
</dbReference>
<comment type="caution">
    <text evidence="9">The sequence shown here is derived from an EMBL/GenBank/DDBJ whole genome shotgun (WGS) entry which is preliminary data.</text>
</comment>
<evidence type="ECO:0000256" key="1">
    <source>
        <dbReference type="ARBA" id="ARBA00022630"/>
    </source>
</evidence>
<keyword evidence="1 6" id="KW-0285">Flavoprotein</keyword>
<evidence type="ECO:0000313" key="10">
    <source>
        <dbReference type="Proteomes" id="UP000783287"/>
    </source>
</evidence>
<dbReference type="GO" id="GO:0019430">
    <property type="term" value="P:removal of superoxide radicals"/>
    <property type="evidence" value="ECO:0007669"/>
    <property type="project" value="UniProtKB-UniRule"/>
</dbReference>
<reference evidence="9" key="1">
    <citation type="submission" date="2020-04" db="EMBL/GenBank/DDBJ databases">
        <authorList>
            <person name="Zhang T."/>
        </authorList>
    </citation>
    <scope>NUCLEOTIDE SEQUENCE</scope>
    <source>
        <strain evidence="9">HKST-UBA14</strain>
    </source>
</reference>
<evidence type="ECO:0000259" key="8">
    <source>
        <dbReference type="Pfam" id="PF07992"/>
    </source>
</evidence>
<dbReference type="InterPro" id="IPR005982">
    <property type="entry name" value="Thioredox_Rdtase"/>
</dbReference>
<comment type="catalytic activity">
    <reaction evidence="6">
        <text>[thioredoxin]-dithiol + NADP(+) = [thioredoxin]-disulfide + NADPH + H(+)</text>
        <dbReference type="Rhea" id="RHEA:20345"/>
        <dbReference type="Rhea" id="RHEA-COMP:10698"/>
        <dbReference type="Rhea" id="RHEA-COMP:10700"/>
        <dbReference type="ChEBI" id="CHEBI:15378"/>
        <dbReference type="ChEBI" id="CHEBI:29950"/>
        <dbReference type="ChEBI" id="CHEBI:50058"/>
        <dbReference type="ChEBI" id="CHEBI:57783"/>
        <dbReference type="ChEBI" id="CHEBI:58349"/>
        <dbReference type="EC" id="1.8.1.9"/>
    </reaction>
</comment>
<dbReference type="SUPFAM" id="SSF51905">
    <property type="entry name" value="FAD/NAD(P)-binding domain"/>
    <property type="match status" value="1"/>
</dbReference>
<dbReference type="Gene3D" id="3.50.50.60">
    <property type="entry name" value="FAD/NAD(P)-binding domain"/>
    <property type="match status" value="2"/>
</dbReference>
<evidence type="ECO:0000256" key="7">
    <source>
        <dbReference type="RuleBase" id="RU003881"/>
    </source>
</evidence>
<name>A0A955L6Q0_9BACT</name>
<comment type="similarity">
    <text evidence="6">Belongs to the class-II pyridine nucleotide-disulfide oxidoreductase family.</text>
</comment>
<evidence type="ECO:0000313" key="9">
    <source>
        <dbReference type="EMBL" id="MCA9383889.1"/>
    </source>
</evidence>
<dbReference type="PRINTS" id="PR00469">
    <property type="entry name" value="PNDRDTASEII"/>
</dbReference>
<evidence type="ECO:0000256" key="2">
    <source>
        <dbReference type="ARBA" id="ARBA00022827"/>
    </source>
</evidence>
<dbReference type="EC" id="1.8.1.9" evidence="6"/>
<dbReference type="Proteomes" id="UP000783287">
    <property type="component" value="Unassembled WGS sequence"/>
</dbReference>
<evidence type="ECO:0000256" key="3">
    <source>
        <dbReference type="ARBA" id="ARBA00023002"/>
    </source>
</evidence>
<keyword evidence="2 6" id="KW-0274">FAD</keyword>
<dbReference type="InterPro" id="IPR008255">
    <property type="entry name" value="Pyr_nucl-diS_OxRdtase_2_AS"/>
</dbReference>
<sequence>MRNVIIIGSGPAGLTAAIYTSRANLQPLVIAGQSFGGQLMNTTDVENYPGFPEGIMGPEMMQKFIKQAERFGSEMMYKDVTKVELSDDSKKVWVGDEMFEAKAVIIATGAEPKKLGLDSEEKYWGKGVSSCATCDGAFYRDKVVSVVGGGDSAAEEALFLTRFASKVYMIVRKDELRASKIMQDRVMENEKIEVLWNREVKEVLGDENVVTGLKLYDNKNDAEKNIELQGMFLGIGHMPKSEIFQGQITSNDNGYLEVVNGTYSNVDGVFIAGDVNDERYRQAVTASGSGCMAAIDAERWLEAQGN</sequence>
<dbReference type="InterPro" id="IPR036188">
    <property type="entry name" value="FAD/NAD-bd_sf"/>
</dbReference>
<comment type="subunit">
    <text evidence="6">Homodimer.</text>
</comment>
<dbReference type="EMBL" id="JAGQLK010000165">
    <property type="protein sequence ID" value="MCA9383889.1"/>
    <property type="molecule type" value="Genomic_DNA"/>
</dbReference>
<dbReference type="Pfam" id="PF07992">
    <property type="entry name" value="Pyr_redox_2"/>
    <property type="match status" value="1"/>
</dbReference>
<evidence type="ECO:0000256" key="4">
    <source>
        <dbReference type="ARBA" id="ARBA00023157"/>
    </source>
</evidence>
<evidence type="ECO:0000256" key="5">
    <source>
        <dbReference type="ARBA" id="ARBA00023284"/>
    </source>
</evidence>
<dbReference type="PANTHER" id="PTHR48105">
    <property type="entry name" value="THIOREDOXIN REDUCTASE 1-RELATED-RELATED"/>
    <property type="match status" value="1"/>
</dbReference>
<feature type="domain" description="FAD/NAD(P)-binding" evidence="8">
    <location>
        <begin position="3"/>
        <end position="290"/>
    </location>
</feature>
<dbReference type="NCBIfam" id="TIGR01292">
    <property type="entry name" value="TRX_reduct"/>
    <property type="match status" value="1"/>
</dbReference>
<protein>
    <recommendedName>
        <fullName evidence="6">Thioredoxin reductase</fullName>
        <ecNumber evidence="6">1.8.1.9</ecNumber>
    </recommendedName>
</protein>
<dbReference type="GO" id="GO:0004791">
    <property type="term" value="F:thioredoxin-disulfide reductase (NADPH) activity"/>
    <property type="evidence" value="ECO:0007669"/>
    <property type="project" value="UniProtKB-UniRule"/>
</dbReference>
<keyword evidence="4" id="KW-1015">Disulfide bond</keyword>
<evidence type="ECO:0000256" key="6">
    <source>
        <dbReference type="RuleBase" id="RU003880"/>
    </source>
</evidence>
<keyword evidence="3 6" id="KW-0560">Oxidoreductase</keyword>
<accession>A0A955L6Q0</accession>